<comment type="caution">
    <text evidence="6">The sequence shown here is derived from an EMBL/GenBank/DDBJ whole genome shotgun (WGS) entry which is preliminary data.</text>
</comment>
<evidence type="ECO:0000256" key="1">
    <source>
        <dbReference type="ARBA" id="ARBA00023015"/>
    </source>
</evidence>
<dbReference type="GO" id="GO:0045892">
    <property type="term" value="P:negative regulation of DNA-templated transcription"/>
    <property type="evidence" value="ECO:0007669"/>
    <property type="project" value="TreeGrafter"/>
</dbReference>
<dbReference type="AlphaFoldDB" id="A0A848FGZ9"/>
<dbReference type="PANTHER" id="PTHR30136:SF8">
    <property type="entry name" value="TRANSCRIPTIONAL REGULATORY PROTEIN"/>
    <property type="match status" value="1"/>
</dbReference>
<feature type="domain" description="IclR-ED" evidence="5">
    <location>
        <begin position="92"/>
        <end position="275"/>
    </location>
</feature>
<dbReference type="Pfam" id="PF01614">
    <property type="entry name" value="IclR_C"/>
    <property type="match status" value="1"/>
</dbReference>
<evidence type="ECO:0000256" key="3">
    <source>
        <dbReference type="ARBA" id="ARBA00023163"/>
    </source>
</evidence>
<dbReference type="InterPro" id="IPR050707">
    <property type="entry name" value="HTH_MetabolicPath_Reg"/>
</dbReference>
<dbReference type="Pfam" id="PF09339">
    <property type="entry name" value="HTH_IclR"/>
    <property type="match status" value="1"/>
</dbReference>
<evidence type="ECO:0000259" key="5">
    <source>
        <dbReference type="PROSITE" id="PS51078"/>
    </source>
</evidence>
<dbReference type="PROSITE" id="PS51078">
    <property type="entry name" value="ICLR_ED"/>
    <property type="match status" value="1"/>
</dbReference>
<reference evidence="6 7" key="1">
    <citation type="submission" date="2020-04" db="EMBL/GenBank/DDBJ databases">
        <title>Azohydromonas sp. isolated from soil.</title>
        <authorList>
            <person name="Dahal R.H."/>
        </authorList>
    </citation>
    <scope>NUCLEOTIDE SEQUENCE [LARGE SCALE GENOMIC DNA]</scope>
    <source>
        <strain evidence="6 7">G-1-1-14</strain>
    </source>
</reference>
<evidence type="ECO:0000256" key="2">
    <source>
        <dbReference type="ARBA" id="ARBA00023125"/>
    </source>
</evidence>
<dbReference type="GO" id="GO:0003700">
    <property type="term" value="F:DNA-binding transcription factor activity"/>
    <property type="evidence" value="ECO:0007669"/>
    <property type="project" value="TreeGrafter"/>
</dbReference>
<proteinExistence type="predicted"/>
<dbReference type="InterPro" id="IPR014757">
    <property type="entry name" value="Tscrpt_reg_IclR_C"/>
</dbReference>
<dbReference type="EMBL" id="JABBFW010000035">
    <property type="protein sequence ID" value="NML18614.1"/>
    <property type="molecule type" value="Genomic_DNA"/>
</dbReference>
<dbReference type="SUPFAM" id="SSF55781">
    <property type="entry name" value="GAF domain-like"/>
    <property type="match status" value="1"/>
</dbReference>
<evidence type="ECO:0000313" key="7">
    <source>
        <dbReference type="Proteomes" id="UP000574067"/>
    </source>
</evidence>
<keyword evidence="1" id="KW-0805">Transcription regulation</keyword>
<gene>
    <name evidence="6" type="ORF">HHL10_26965</name>
</gene>
<keyword evidence="7" id="KW-1185">Reference proteome</keyword>
<dbReference type="InterPro" id="IPR005471">
    <property type="entry name" value="Tscrpt_reg_IclR_N"/>
</dbReference>
<dbReference type="SUPFAM" id="SSF46785">
    <property type="entry name" value="Winged helix' DNA-binding domain"/>
    <property type="match status" value="1"/>
</dbReference>
<dbReference type="InterPro" id="IPR036390">
    <property type="entry name" value="WH_DNA-bd_sf"/>
</dbReference>
<keyword evidence="3" id="KW-0804">Transcription</keyword>
<feature type="domain" description="HTH iclR-type" evidence="4">
    <location>
        <begin position="29"/>
        <end position="91"/>
    </location>
</feature>
<dbReference type="PANTHER" id="PTHR30136">
    <property type="entry name" value="HELIX-TURN-HELIX TRANSCRIPTIONAL REGULATOR, ICLR FAMILY"/>
    <property type="match status" value="1"/>
</dbReference>
<dbReference type="PROSITE" id="PS51077">
    <property type="entry name" value="HTH_ICLR"/>
    <property type="match status" value="1"/>
</dbReference>
<dbReference type="Gene3D" id="1.10.10.10">
    <property type="entry name" value="Winged helix-like DNA-binding domain superfamily/Winged helix DNA-binding domain"/>
    <property type="match status" value="1"/>
</dbReference>
<keyword evidence="2" id="KW-0238">DNA-binding</keyword>
<dbReference type="Proteomes" id="UP000574067">
    <property type="component" value="Unassembled WGS sequence"/>
</dbReference>
<evidence type="ECO:0000259" key="4">
    <source>
        <dbReference type="PROSITE" id="PS51077"/>
    </source>
</evidence>
<dbReference type="SMART" id="SM00346">
    <property type="entry name" value="HTH_ICLR"/>
    <property type="match status" value="1"/>
</dbReference>
<evidence type="ECO:0000313" key="6">
    <source>
        <dbReference type="EMBL" id="NML18614.1"/>
    </source>
</evidence>
<dbReference type="InterPro" id="IPR029016">
    <property type="entry name" value="GAF-like_dom_sf"/>
</dbReference>
<dbReference type="InterPro" id="IPR036388">
    <property type="entry name" value="WH-like_DNA-bd_sf"/>
</dbReference>
<name>A0A848FGZ9_9BURK</name>
<sequence>MSNPLFLAETLSQSVDDVTSPVERGSRGIQSIEVGGQLLLALAHHGRPMALKDLAREAGMAPAKAHPYLVSFGKLGLIEQEAGSGRYGLGPLALQLGLISLQQFDPVRLATPLIEELALSTGHTMSIAVWGNRGPTIVRVAEAPSPVHVAMRHGTVMSLRGTASGWLFAAYRAREEVQAVLAQELALGGFNGAPLDGAAFEAQLAEVRRQGMARVVDQAIPGVSALAAPVFDGSGALLLSITGIGPSATFDTAWDGALAGAIRRCAASLSRRLGAA</sequence>
<dbReference type="GO" id="GO:0003677">
    <property type="term" value="F:DNA binding"/>
    <property type="evidence" value="ECO:0007669"/>
    <property type="project" value="UniProtKB-KW"/>
</dbReference>
<organism evidence="6 7">
    <name type="scientific">Azohydromonas caseinilytica</name>
    <dbReference type="NCBI Taxonomy" id="2728836"/>
    <lineage>
        <taxon>Bacteria</taxon>
        <taxon>Pseudomonadati</taxon>
        <taxon>Pseudomonadota</taxon>
        <taxon>Betaproteobacteria</taxon>
        <taxon>Burkholderiales</taxon>
        <taxon>Sphaerotilaceae</taxon>
        <taxon>Azohydromonas</taxon>
    </lineage>
</organism>
<dbReference type="Gene3D" id="3.30.450.40">
    <property type="match status" value="1"/>
</dbReference>
<protein>
    <submittedName>
        <fullName evidence="6">IclR family transcriptional regulator</fullName>
    </submittedName>
</protein>
<accession>A0A848FGZ9</accession>